<sequence length="150" mass="17324">MRKEKTQRRKRNHIAKIKNTTPKEKPQSRNKKQRKKRIHNAERVNTTPKEKTLRNQRLLESLGGHFTCTMKTSDERLKREGGETDVLVLFQQDMEGHMLARLALSICNGLYKEPKKSKCRIEDVPEAKHLKPKVCGTGEIVTVAQVFCSC</sequence>
<organism evidence="2 3">
    <name type="scientific">Scophthalmus maximus</name>
    <name type="common">Turbot</name>
    <name type="synonym">Psetta maxima</name>
    <dbReference type="NCBI Taxonomy" id="52904"/>
    <lineage>
        <taxon>Eukaryota</taxon>
        <taxon>Metazoa</taxon>
        <taxon>Chordata</taxon>
        <taxon>Craniata</taxon>
        <taxon>Vertebrata</taxon>
        <taxon>Euteleostomi</taxon>
        <taxon>Actinopterygii</taxon>
        <taxon>Neopterygii</taxon>
        <taxon>Teleostei</taxon>
        <taxon>Neoteleostei</taxon>
        <taxon>Acanthomorphata</taxon>
        <taxon>Carangaria</taxon>
        <taxon>Pleuronectiformes</taxon>
        <taxon>Pleuronectoidei</taxon>
        <taxon>Scophthalmidae</taxon>
        <taxon>Scophthalmus</taxon>
    </lineage>
</organism>
<proteinExistence type="predicted"/>
<feature type="compositionally biased region" description="Basic residues" evidence="1">
    <location>
        <begin position="1"/>
        <end position="16"/>
    </location>
</feature>
<gene>
    <name evidence="2" type="ORF">F2P81_002438</name>
</gene>
<comment type="caution">
    <text evidence="2">The sequence shown here is derived from an EMBL/GenBank/DDBJ whole genome shotgun (WGS) entry which is preliminary data.</text>
</comment>
<dbReference type="AlphaFoldDB" id="A0A6A4TM42"/>
<feature type="compositionally biased region" description="Basic residues" evidence="1">
    <location>
        <begin position="28"/>
        <end position="38"/>
    </location>
</feature>
<evidence type="ECO:0000313" key="2">
    <source>
        <dbReference type="EMBL" id="KAF0045909.1"/>
    </source>
</evidence>
<reference evidence="2 3" key="1">
    <citation type="submission" date="2019-06" db="EMBL/GenBank/DDBJ databases">
        <title>Draft genomes of female and male turbot (Scophthalmus maximus).</title>
        <authorList>
            <person name="Xu H."/>
            <person name="Xu X.-W."/>
            <person name="Shao C."/>
            <person name="Chen S."/>
        </authorList>
    </citation>
    <scope>NUCLEOTIDE SEQUENCE [LARGE SCALE GENOMIC DNA]</scope>
    <source>
        <strain evidence="2">Ysfricsl-2016a</strain>
        <tissue evidence="2">Blood</tissue>
    </source>
</reference>
<protein>
    <submittedName>
        <fullName evidence="2">Uncharacterized protein</fullName>
    </submittedName>
</protein>
<feature type="region of interest" description="Disordered" evidence="1">
    <location>
        <begin position="1"/>
        <end position="51"/>
    </location>
</feature>
<accession>A0A6A4TM42</accession>
<evidence type="ECO:0000313" key="3">
    <source>
        <dbReference type="Proteomes" id="UP000438429"/>
    </source>
</evidence>
<evidence type="ECO:0000256" key="1">
    <source>
        <dbReference type="SAM" id="MobiDB-lite"/>
    </source>
</evidence>
<name>A0A6A4TM42_SCOMX</name>
<dbReference type="EMBL" id="VEVO01000002">
    <property type="protein sequence ID" value="KAF0045909.1"/>
    <property type="molecule type" value="Genomic_DNA"/>
</dbReference>
<dbReference type="Proteomes" id="UP000438429">
    <property type="component" value="Unassembled WGS sequence"/>
</dbReference>